<evidence type="ECO:0000313" key="6">
    <source>
        <dbReference type="EMBL" id="ROT89733.1"/>
    </source>
</evidence>
<accession>A0A423UK35</accession>
<evidence type="ECO:0000256" key="3">
    <source>
        <dbReference type="ARBA" id="ARBA00023163"/>
    </source>
</evidence>
<feature type="transmembrane region" description="Helical" evidence="4">
    <location>
        <begin position="284"/>
        <end position="304"/>
    </location>
</feature>
<feature type="transmembrane region" description="Helical" evidence="4">
    <location>
        <begin position="449"/>
        <end position="469"/>
    </location>
</feature>
<keyword evidence="4" id="KW-0812">Transmembrane</keyword>
<feature type="transmembrane region" description="Helical" evidence="4">
    <location>
        <begin position="348"/>
        <end position="371"/>
    </location>
</feature>
<feature type="transmembrane region" description="Helical" evidence="4">
    <location>
        <begin position="222"/>
        <end position="247"/>
    </location>
</feature>
<dbReference type="SUPFAM" id="SSF46894">
    <property type="entry name" value="C-terminal effector domain of the bipartite response regulators"/>
    <property type="match status" value="1"/>
</dbReference>
<dbReference type="GO" id="GO:0003677">
    <property type="term" value="F:DNA binding"/>
    <property type="evidence" value="ECO:0007669"/>
    <property type="project" value="UniProtKB-KW"/>
</dbReference>
<dbReference type="EMBL" id="QIBW01000008">
    <property type="protein sequence ID" value="ROT89733.1"/>
    <property type="molecule type" value="Genomic_DNA"/>
</dbReference>
<sequence length="591" mass="64551">MLFLPLASFTRPVPLSSFAGQGDSRLVRSAHLRSIGLNARFIRFPLGVGVGMRKFILRCNGRWQSLWVLRWLRETLILRSSSAVPHIMGGYTGRSGMPNASGGHVGAERGRVMSEKAQARVTEVSYGQFAPFVVVGFGLCWAVMYIIAYSFVFTPLDAFSSLQRDVGRIGYLGGIVVFEMALYALFGRFCSTRFRIPLAVAAYIALAAMVVVSALGEALGLGGWPCAIAMLAAGMWQGAFHILWAEAFMYLDRKSVRRYLYLSIVIGAMLFLLTTLVASSAGMFVTLLLAFLSLVCYVFTHQFWPSHALGDRPVTKDVARSLRKSNVVLVIYGAVFGVGIYACMAPDLPVYVSYPLTGLALAAGVGGLLLFEVHTKRAIAFETFITVLLPAVAVILMVLTGASGTMKWVMYLLLLMLLTAFDASTFCFLFDLTDRLRLTPIKSIARGRIYIQCGMVAAGAVNLVLVNFLDLSRDYAFVMPFFLAVLLFVMVAASGKIDVMPHDPGMASARAEREAGGVDGGVAKSKAMAEEFGLSRRETEVLVLLMQGYDTNAVAEKLFLSPHTVKSHTYHIYQKAGVNSRRELLEKRDGG</sequence>
<reference evidence="7" key="1">
    <citation type="submission" date="2018-05" db="EMBL/GenBank/DDBJ databases">
        <title>Genome Sequencing of selected type strains of the family Eggerthellaceae.</title>
        <authorList>
            <person name="Danylec N."/>
            <person name="Stoll D.A."/>
            <person name="Doetsch A."/>
            <person name="Huch M."/>
        </authorList>
    </citation>
    <scope>NUCLEOTIDE SEQUENCE [LARGE SCALE GENOMIC DNA]</scope>
    <source>
        <strain evidence="7">DSM 27213</strain>
    </source>
</reference>
<dbReference type="AlphaFoldDB" id="A0A423UK35"/>
<dbReference type="PROSITE" id="PS50043">
    <property type="entry name" value="HTH_LUXR_2"/>
    <property type="match status" value="1"/>
</dbReference>
<protein>
    <recommendedName>
        <fullName evidence="5">HTH luxR-type domain-containing protein</fullName>
    </recommendedName>
</protein>
<dbReference type="SMART" id="SM00421">
    <property type="entry name" value="HTH_LUXR"/>
    <property type="match status" value="1"/>
</dbReference>
<feature type="domain" description="HTH luxR-type" evidence="5">
    <location>
        <begin position="527"/>
        <end position="591"/>
    </location>
</feature>
<evidence type="ECO:0000256" key="4">
    <source>
        <dbReference type="SAM" id="Phobius"/>
    </source>
</evidence>
<keyword evidence="1" id="KW-0805">Transcription regulation</keyword>
<dbReference type="InterPro" id="IPR036388">
    <property type="entry name" value="WH-like_DNA-bd_sf"/>
</dbReference>
<dbReference type="GO" id="GO:0006355">
    <property type="term" value="P:regulation of DNA-templated transcription"/>
    <property type="evidence" value="ECO:0007669"/>
    <property type="project" value="InterPro"/>
</dbReference>
<dbReference type="CDD" id="cd06170">
    <property type="entry name" value="LuxR_C_like"/>
    <property type="match status" value="1"/>
</dbReference>
<feature type="transmembrane region" description="Helical" evidence="4">
    <location>
        <begin position="475"/>
        <end position="493"/>
    </location>
</feature>
<dbReference type="Gene3D" id="1.10.10.10">
    <property type="entry name" value="Winged helix-like DNA-binding domain superfamily/Winged helix DNA-binding domain"/>
    <property type="match status" value="1"/>
</dbReference>
<dbReference type="PROSITE" id="PS00622">
    <property type="entry name" value="HTH_LUXR_1"/>
    <property type="match status" value="1"/>
</dbReference>
<dbReference type="Pfam" id="PF00196">
    <property type="entry name" value="GerE"/>
    <property type="match status" value="1"/>
</dbReference>
<proteinExistence type="predicted"/>
<feature type="transmembrane region" description="Helical" evidence="4">
    <location>
        <begin position="408"/>
        <end position="429"/>
    </location>
</feature>
<feature type="transmembrane region" description="Helical" evidence="4">
    <location>
        <begin position="169"/>
        <end position="186"/>
    </location>
</feature>
<feature type="transmembrane region" description="Helical" evidence="4">
    <location>
        <begin position="129"/>
        <end position="149"/>
    </location>
</feature>
<evidence type="ECO:0000256" key="2">
    <source>
        <dbReference type="ARBA" id="ARBA00023125"/>
    </source>
</evidence>
<dbReference type="InterPro" id="IPR000792">
    <property type="entry name" value="Tscrpt_reg_LuxR_C"/>
</dbReference>
<keyword evidence="4" id="KW-0472">Membrane</keyword>
<keyword evidence="3" id="KW-0804">Transcription</keyword>
<dbReference type="Proteomes" id="UP000285258">
    <property type="component" value="Unassembled WGS sequence"/>
</dbReference>
<dbReference type="PANTHER" id="PTHR44688">
    <property type="entry name" value="DNA-BINDING TRANSCRIPTIONAL ACTIVATOR DEVR_DOSR"/>
    <property type="match status" value="1"/>
</dbReference>
<name>A0A423UK35_9ACTN</name>
<comment type="caution">
    <text evidence="6">The sequence shown here is derived from an EMBL/GenBank/DDBJ whole genome shotgun (WGS) entry which is preliminary data.</text>
</comment>
<feature type="transmembrane region" description="Helical" evidence="4">
    <location>
        <begin position="198"/>
        <end position="216"/>
    </location>
</feature>
<feature type="transmembrane region" description="Helical" evidence="4">
    <location>
        <begin position="325"/>
        <end position="342"/>
    </location>
</feature>
<feature type="transmembrane region" description="Helical" evidence="4">
    <location>
        <begin position="383"/>
        <end position="402"/>
    </location>
</feature>
<evidence type="ECO:0000313" key="7">
    <source>
        <dbReference type="Proteomes" id="UP000285258"/>
    </source>
</evidence>
<keyword evidence="2" id="KW-0238">DNA-binding</keyword>
<dbReference type="PANTHER" id="PTHR44688:SF16">
    <property type="entry name" value="DNA-BINDING TRANSCRIPTIONAL ACTIVATOR DEVR_DOSR"/>
    <property type="match status" value="1"/>
</dbReference>
<dbReference type="PRINTS" id="PR00038">
    <property type="entry name" value="HTHLUXR"/>
</dbReference>
<feature type="transmembrane region" description="Helical" evidence="4">
    <location>
        <begin position="259"/>
        <end position="278"/>
    </location>
</feature>
<evidence type="ECO:0000256" key="1">
    <source>
        <dbReference type="ARBA" id="ARBA00023015"/>
    </source>
</evidence>
<evidence type="ECO:0000259" key="5">
    <source>
        <dbReference type="PROSITE" id="PS50043"/>
    </source>
</evidence>
<dbReference type="InterPro" id="IPR016032">
    <property type="entry name" value="Sig_transdc_resp-reg_C-effctor"/>
</dbReference>
<keyword evidence="4" id="KW-1133">Transmembrane helix</keyword>
<gene>
    <name evidence="6" type="ORF">DMP12_08290</name>
</gene>
<organism evidence="6 7">
    <name type="scientific">Gordonibacter urolithinfaciens</name>
    <dbReference type="NCBI Taxonomy" id="1335613"/>
    <lineage>
        <taxon>Bacteria</taxon>
        <taxon>Bacillati</taxon>
        <taxon>Actinomycetota</taxon>
        <taxon>Coriobacteriia</taxon>
        <taxon>Eggerthellales</taxon>
        <taxon>Eggerthellaceae</taxon>
        <taxon>Gordonibacter</taxon>
    </lineage>
</organism>